<proteinExistence type="predicted"/>
<sequence length="331" mass="34720">MRHDPVLRRAFMVGFVAPDALVAIALALQLWLMADLPAEVVTHWGSEGPDGYGPAWTYPVLTLAVGLGLPALMMAFTLPSIRRGERSPMLRLMPAIGVGFTALIATISTGSLLVQRGLEDGDQPSIGGVVVASYVVAVLIGLLGWAVQPRQELAQPSRQAVGPMPVAPSEKVVWLGRAEAGATLMAILIAVSIVLAGAAVWMWLAGDSVAAWILTGVVLLVALLTSASTVFRVRTDLDGLEARSALGWPRFSIPVEDIADVSVIDVSGLAEFGGWGIRFAPGATGIILRNGQALQVTRRSGRRFVITVDDPQTAASVLAAAAQKAAHADQD</sequence>
<protein>
    <submittedName>
        <fullName evidence="3">DUF1648 domain-containing protein</fullName>
    </submittedName>
</protein>
<accession>A0ABT8FZK9</accession>
<feature type="domain" description="DUF1648" evidence="2">
    <location>
        <begin position="21"/>
        <end position="57"/>
    </location>
</feature>
<evidence type="ECO:0000313" key="4">
    <source>
        <dbReference type="Proteomes" id="UP001172738"/>
    </source>
</evidence>
<evidence type="ECO:0000256" key="1">
    <source>
        <dbReference type="SAM" id="Phobius"/>
    </source>
</evidence>
<name>A0ABT8FZK9_9MICO</name>
<dbReference type="Pfam" id="PF07853">
    <property type="entry name" value="DUF1648"/>
    <property type="match status" value="1"/>
</dbReference>
<feature type="transmembrane region" description="Helical" evidence="1">
    <location>
        <begin position="56"/>
        <end position="78"/>
    </location>
</feature>
<evidence type="ECO:0000313" key="3">
    <source>
        <dbReference type="EMBL" id="MDN4471904.1"/>
    </source>
</evidence>
<feature type="transmembrane region" description="Helical" evidence="1">
    <location>
        <begin position="90"/>
        <end position="114"/>
    </location>
</feature>
<reference evidence="3" key="1">
    <citation type="submission" date="2023-06" db="EMBL/GenBank/DDBJ databases">
        <title>SYSU T00b26.</title>
        <authorList>
            <person name="Gao L."/>
            <person name="Fang B.-Z."/>
            <person name="Li W.-J."/>
        </authorList>
    </citation>
    <scope>NUCLEOTIDE SEQUENCE</scope>
    <source>
        <strain evidence="3">SYSU T00b26</strain>
    </source>
</reference>
<comment type="caution">
    <text evidence="3">The sequence shown here is derived from an EMBL/GenBank/DDBJ whole genome shotgun (WGS) entry which is preliminary data.</text>
</comment>
<feature type="transmembrane region" description="Helical" evidence="1">
    <location>
        <begin position="210"/>
        <end position="233"/>
    </location>
</feature>
<organism evidence="3 4">
    <name type="scientific">Demequina zhanjiangensis</name>
    <dbReference type="NCBI Taxonomy" id="3051659"/>
    <lineage>
        <taxon>Bacteria</taxon>
        <taxon>Bacillati</taxon>
        <taxon>Actinomycetota</taxon>
        <taxon>Actinomycetes</taxon>
        <taxon>Micrococcales</taxon>
        <taxon>Demequinaceae</taxon>
        <taxon>Demequina</taxon>
    </lineage>
</organism>
<feature type="transmembrane region" description="Helical" evidence="1">
    <location>
        <begin position="12"/>
        <end position="34"/>
    </location>
</feature>
<feature type="transmembrane region" description="Helical" evidence="1">
    <location>
        <begin position="126"/>
        <end position="147"/>
    </location>
</feature>
<keyword evidence="1" id="KW-0472">Membrane</keyword>
<dbReference type="EMBL" id="JAUHPV010000002">
    <property type="protein sequence ID" value="MDN4471904.1"/>
    <property type="molecule type" value="Genomic_DNA"/>
</dbReference>
<keyword evidence="1" id="KW-0812">Transmembrane</keyword>
<feature type="transmembrane region" description="Helical" evidence="1">
    <location>
        <begin position="184"/>
        <end position="204"/>
    </location>
</feature>
<keyword evidence="1" id="KW-1133">Transmembrane helix</keyword>
<dbReference type="RefSeq" id="WP_301126052.1">
    <property type="nucleotide sequence ID" value="NZ_JAUHPV010000002.1"/>
</dbReference>
<keyword evidence="4" id="KW-1185">Reference proteome</keyword>
<dbReference type="Proteomes" id="UP001172738">
    <property type="component" value="Unassembled WGS sequence"/>
</dbReference>
<evidence type="ECO:0000259" key="2">
    <source>
        <dbReference type="Pfam" id="PF07853"/>
    </source>
</evidence>
<gene>
    <name evidence="3" type="ORF">QQX04_02710</name>
</gene>
<dbReference type="InterPro" id="IPR012867">
    <property type="entry name" value="DUF1648"/>
</dbReference>